<dbReference type="KEGG" id="amr:AM1_0363"/>
<dbReference type="AlphaFoldDB" id="B0C9Y2"/>
<protein>
    <submittedName>
        <fullName evidence="1">Uncharacterized protein</fullName>
    </submittedName>
</protein>
<gene>
    <name evidence="1" type="ordered locus">AM1_0363</name>
</gene>
<evidence type="ECO:0000313" key="2">
    <source>
        <dbReference type="Proteomes" id="UP000000268"/>
    </source>
</evidence>
<name>B0C9Y2_ACAM1</name>
<reference evidence="1 2" key="1">
    <citation type="journal article" date="2008" name="Proc. Natl. Acad. Sci. U.S.A.">
        <title>Niche adaptation and genome expansion in the chlorophyll d-producing cyanobacterium Acaryochloris marina.</title>
        <authorList>
            <person name="Swingley W.D."/>
            <person name="Chen M."/>
            <person name="Cheung P.C."/>
            <person name="Conrad A.L."/>
            <person name="Dejesa L.C."/>
            <person name="Hao J."/>
            <person name="Honchak B.M."/>
            <person name="Karbach L.E."/>
            <person name="Kurdoglu A."/>
            <person name="Lahiri S."/>
            <person name="Mastrian S.D."/>
            <person name="Miyashita H."/>
            <person name="Page L."/>
            <person name="Ramakrishna P."/>
            <person name="Satoh S."/>
            <person name="Sattley W.M."/>
            <person name="Shimada Y."/>
            <person name="Taylor H.L."/>
            <person name="Tomo T."/>
            <person name="Tsuchiya T."/>
            <person name="Wang Z.T."/>
            <person name="Raymond J."/>
            <person name="Mimuro M."/>
            <person name="Blankenship R.E."/>
            <person name="Touchman J.W."/>
        </authorList>
    </citation>
    <scope>NUCLEOTIDE SEQUENCE [LARGE SCALE GENOMIC DNA]</scope>
    <source>
        <strain evidence="2">MBIC 11017</strain>
    </source>
</reference>
<keyword evidence="2" id="KW-1185">Reference proteome</keyword>
<dbReference type="STRING" id="329726.AM1_0363"/>
<evidence type="ECO:0000313" key="1">
    <source>
        <dbReference type="EMBL" id="ABW25422.1"/>
    </source>
</evidence>
<proteinExistence type="predicted"/>
<dbReference type="EMBL" id="CP000828">
    <property type="protein sequence ID" value="ABW25422.1"/>
    <property type="molecule type" value="Genomic_DNA"/>
</dbReference>
<sequence>MANVGIPFSVEYSLEMQIEVHIEDARKGKYGLINPGSL</sequence>
<dbReference type="HOGENOM" id="CLU_3323212_0_0_3"/>
<dbReference type="Proteomes" id="UP000000268">
    <property type="component" value="Chromosome"/>
</dbReference>
<organism evidence="1 2">
    <name type="scientific">Acaryochloris marina (strain MBIC 11017)</name>
    <dbReference type="NCBI Taxonomy" id="329726"/>
    <lineage>
        <taxon>Bacteria</taxon>
        <taxon>Bacillati</taxon>
        <taxon>Cyanobacteriota</taxon>
        <taxon>Cyanophyceae</taxon>
        <taxon>Acaryochloridales</taxon>
        <taxon>Acaryochloridaceae</taxon>
        <taxon>Acaryochloris</taxon>
    </lineage>
</organism>
<accession>B0C9Y2</accession>